<dbReference type="Proteomes" id="UP000184608">
    <property type="component" value="Unassembled WGS sequence"/>
</dbReference>
<dbReference type="InterPro" id="IPR011335">
    <property type="entry name" value="Restrct_endonuc-II-like"/>
</dbReference>
<reference evidence="3 4" key="1">
    <citation type="submission" date="2016-11" db="EMBL/GenBank/DDBJ databases">
        <authorList>
            <person name="Jaros S."/>
            <person name="Januszkiewicz K."/>
            <person name="Wedrychowicz H."/>
        </authorList>
    </citation>
    <scope>NUCLEOTIDE SEQUENCE [LARGE SCALE GENOMIC DNA]</scope>
    <source>
        <strain evidence="3 4">CECT 7868</strain>
    </source>
</reference>
<dbReference type="EMBL" id="FQXZ01000007">
    <property type="protein sequence ID" value="SHH90502.1"/>
    <property type="molecule type" value="Genomic_DNA"/>
</dbReference>
<evidence type="ECO:0000313" key="3">
    <source>
        <dbReference type="EMBL" id="SHH90502.1"/>
    </source>
</evidence>
<sequence>MTSEVNHRKTGHQYEQTAADYLTRHHLRLIEKNFFCRSGEIDLIMKDKTTLVFVEVKYRKSRAYGHAAEAVTQSKAKKLIKTAFFWLKKQNLSPYTTDFRFDIVAIHQGGADIDWYQNAITQE</sequence>
<dbReference type="HAMAP" id="MF_00048">
    <property type="entry name" value="UPF0102"/>
    <property type="match status" value="1"/>
</dbReference>
<protein>
    <recommendedName>
        <fullName evidence="2">UPF0102 protein VA7868_00848</fullName>
    </recommendedName>
</protein>
<comment type="similarity">
    <text evidence="1 2">Belongs to the UPF0102 family.</text>
</comment>
<dbReference type="PANTHER" id="PTHR34039:SF1">
    <property type="entry name" value="UPF0102 PROTEIN YRAN"/>
    <property type="match status" value="1"/>
</dbReference>
<dbReference type="NCBIfam" id="TIGR00252">
    <property type="entry name" value="YraN family protein"/>
    <property type="match status" value="1"/>
</dbReference>
<dbReference type="NCBIfam" id="NF009150">
    <property type="entry name" value="PRK12497.1-3"/>
    <property type="match status" value="1"/>
</dbReference>
<gene>
    <name evidence="3" type="ORF">VA7868_00848</name>
</gene>
<accession>A0A1M5WSW1</accession>
<dbReference type="AlphaFoldDB" id="A0A1M5WSW1"/>
<dbReference type="SUPFAM" id="SSF52980">
    <property type="entry name" value="Restriction endonuclease-like"/>
    <property type="match status" value="1"/>
</dbReference>
<dbReference type="OrthoDB" id="9794876at2"/>
<dbReference type="PANTHER" id="PTHR34039">
    <property type="entry name" value="UPF0102 PROTEIN YRAN"/>
    <property type="match status" value="1"/>
</dbReference>
<evidence type="ECO:0000313" key="4">
    <source>
        <dbReference type="Proteomes" id="UP000184608"/>
    </source>
</evidence>
<evidence type="ECO:0000256" key="2">
    <source>
        <dbReference type="HAMAP-Rule" id="MF_00048"/>
    </source>
</evidence>
<dbReference type="InterPro" id="IPR011856">
    <property type="entry name" value="tRNA_endonuc-like_dom_sf"/>
</dbReference>
<dbReference type="STRING" id="1216006.VA7868_00848"/>
<name>A0A1M5WSW1_9VIBR</name>
<keyword evidence="4" id="KW-1185">Reference proteome</keyword>
<dbReference type="InterPro" id="IPR003509">
    <property type="entry name" value="UPF0102_YraN-like"/>
</dbReference>
<proteinExistence type="inferred from homology"/>
<dbReference type="Pfam" id="PF02021">
    <property type="entry name" value="UPF0102"/>
    <property type="match status" value="1"/>
</dbReference>
<organism evidence="3 4">
    <name type="scientific">Vibrio aerogenes CECT 7868</name>
    <dbReference type="NCBI Taxonomy" id="1216006"/>
    <lineage>
        <taxon>Bacteria</taxon>
        <taxon>Pseudomonadati</taxon>
        <taxon>Pseudomonadota</taxon>
        <taxon>Gammaproteobacteria</taxon>
        <taxon>Vibrionales</taxon>
        <taxon>Vibrionaceae</taxon>
        <taxon>Vibrio</taxon>
    </lineage>
</organism>
<dbReference type="GO" id="GO:0003676">
    <property type="term" value="F:nucleic acid binding"/>
    <property type="evidence" value="ECO:0007669"/>
    <property type="project" value="InterPro"/>
</dbReference>
<evidence type="ECO:0000256" key="1">
    <source>
        <dbReference type="ARBA" id="ARBA00006738"/>
    </source>
</evidence>
<dbReference type="CDD" id="cd20736">
    <property type="entry name" value="PoNe_Nuclease"/>
    <property type="match status" value="1"/>
</dbReference>
<dbReference type="Gene3D" id="3.40.1350.10">
    <property type="match status" value="1"/>
</dbReference>